<evidence type="ECO:0000313" key="9">
    <source>
        <dbReference type="EMBL" id="CAB5052383.1"/>
    </source>
</evidence>
<dbReference type="InterPro" id="IPR051534">
    <property type="entry name" value="CBASS_pafABC_assoc_protein"/>
</dbReference>
<evidence type="ECO:0000259" key="2">
    <source>
        <dbReference type="Pfam" id="PF19187"/>
    </source>
</evidence>
<accession>A0A6J7MDW6</accession>
<dbReference type="Pfam" id="PF19187">
    <property type="entry name" value="HTH_PafC"/>
    <property type="match status" value="1"/>
</dbReference>
<protein>
    <submittedName>
        <fullName evidence="7">Unannotated protein</fullName>
    </submittedName>
</protein>
<dbReference type="AlphaFoldDB" id="A0A6J7MDW6"/>
<dbReference type="PANTHER" id="PTHR34580">
    <property type="match status" value="1"/>
</dbReference>
<evidence type="ECO:0000313" key="8">
    <source>
        <dbReference type="EMBL" id="CAB5046992.1"/>
    </source>
</evidence>
<feature type="domain" description="PafC HTH" evidence="2">
    <location>
        <begin position="13"/>
        <end position="124"/>
    </location>
</feature>
<dbReference type="EMBL" id="CAFBOQ010000005">
    <property type="protein sequence ID" value="CAB4979161.1"/>
    <property type="molecule type" value="Genomic_DNA"/>
</dbReference>
<feature type="domain" description="WYL" evidence="1">
    <location>
        <begin position="146"/>
        <end position="211"/>
    </location>
</feature>
<evidence type="ECO:0000313" key="7">
    <source>
        <dbReference type="EMBL" id="CAB4979161.1"/>
    </source>
</evidence>
<dbReference type="EMBL" id="CAFBQM010000003">
    <property type="protein sequence ID" value="CAB5052383.1"/>
    <property type="molecule type" value="Genomic_DNA"/>
</dbReference>
<dbReference type="InterPro" id="IPR026881">
    <property type="entry name" value="WYL_dom"/>
</dbReference>
<dbReference type="EMBL" id="CAEZYA010000004">
    <property type="protein sequence ID" value="CAB4697099.1"/>
    <property type="molecule type" value="Genomic_DNA"/>
</dbReference>
<dbReference type="PROSITE" id="PS52050">
    <property type="entry name" value="WYL"/>
    <property type="match status" value="1"/>
</dbReference>
<dbReference type="PANTHER" id="PTHR34580:SF1">
    <property type="entry name" value="PROTEIN PAFC"/>
    <property type="match status" value="1"/>
</dbReference>
<dbReference type="InterPro" id="IPR043839">
    <property type="entry name" value="PafC_HTH"/>
</dbReference>
<dbReference type="EMBL" id="CAFBLC010000005">
    <property type="protein sequence ID" value="CAB4854019.1"/>
    <property type="molecule type" value="Genomic_DNA"/>
</dbReference>
<evidence type="ECO:0000313" key="4">
    <source>
        <dbReference type="EMBL" id="CAB4760895.1"/>
    </source>
</evidence>
<dbReference type="EMBL" id="CAFAAU010000006">
    <property type="protein sequence ID" value="CAB4800409.1"/>
    <property type="molecule type" value="Genomic_DNA"/>
</dbReference>
<dbReference type="Pfam" id="PF13280">
    <property type="entry name" value="WYL"/>
    <property type="match status" value="1"/>
</dbReference>
<name>A0A6J7MDW6_9ZZZZ</name>
<proteinExistence type="predicted"/>
<gene>
    <name evidence="3" type="ORF">UFOPK2627_00250</name>
    <name evidence="4" type="ORF">UFOPK2879_00232</name>
    <name evidence="5" type="ORF">UFOPK3078_00324</name>
    <name evidence="6" type="ORF">UFOPK3288_00232</name>
    <name evidence="7" type="ORF">UFOPK3990_00290</name>
    <name evidence="8" type="ORF">UFOPK4245_00457</name>
    <name evidence="9" type="ORF">UFOPK4337_00156</name>
</gene>
<reference evidence="7" key="1">
    <citation type="submission" date="2020-05" db="EMBL/GenBank/DDBJ databases">
        <authorList>
            <person name="Chiriac C."/>
            <person name="Salcher M."/>
            <person name="Ghai R."/>
            <person name="Kavagutti S V."/>
        </authorList>
    </citation>
    <scope>NUCLEOTIDE SEQUENCE</scope>
</reference>
<evidence type="ECO:0000313" key="6">
    <source>
        <dbReference type="EMBL" id="CAB4854019.1"/>
    </source>
</evidence>
<dbReference type="EMBL" id="CAFBQD010000006">
    <property type="protein sequence ID" value="CAB5046992.1"/>
    <property type="molecule type" value="Genomic_DNA"/>
</dbReference>
<evidence type="ECO:0000259" key="1">
    <source>
        <dbReference type="Pfam" id="PF13280"/>
    </source>
</evidence>
<sequence>MAKAKPAPIIHTERLLALVPFITAHQGISLKDLAAAFDVTTKTMNDDLTTLWMCGLPGYTALELMDLSFDSGYVTIRNAPTLKAPRSLGMEEIVALLLGLSLLKDSVNENKDLVDRINSLATRLGEKGGIAAKFSVSNPVSSLIRAQIIAAITEQQTLSIAYHSLYNDEFSHREVKPLEMRIDGGVEYLFAYCYKASALRVFRIDRIESLNILDNATDQLMDKQTTASDGFYSSLIFSSRLRLMKERFDLQDAEVNQETTIHSFSKQWIVRSVFASSGSADLQAPSEIRAEIAQKAQSLLKRYLALQKI</sequence>
<organism evidence="7">
    <name type="scientific">freshwater metagenome</name>
    <dbReference type="NCBI Taxonomy" id="449393"/>
    <lineage>
        <taxon>unclassified sequences</taxon>
        <taxon>metagenomes</taxon>
        <taxon>ecological metagenomes</taxon>
    </lineage>
</organism>
<dbReference type="EMBL" id="CAEZZN010000004">
    <property type="protein sequence ID" value="CAB4760895.1"/>
    <property type="molecule type" value="Genomic_DNA"/>
</dbReference>
<evidence type="ECO:0000313" key="5">
    <source>
        <dbReference type="EMBL" id="CAB4800409.1"/>
    </source>
</evidence>
<evidence type="ECO:0000313" key="3">
    <source>
        <dbReference type="EMBL" id="CAB4697099.1"/>
    </source>
</evidence>
<dbReference type="PIRSF" id="PIRSF016838">
    <property type="entry name" value="PafC"/>
    <property type="match status" value="1"/>
</dbReference>
<dbReference type="InterPro" id="IPR028349">
    <property type="entry name" value="PafC-like"/>
</dbReference>